<dbReference type="AlphaFoldDB" id="A0A1L8R590"/>
<proteinExistence type="predicted"/>
<comment type="caution">
    <text evidence="1">The sequence shown here is derived from an EMBL/GenBank/DDBJ whole genome shotgun (WGS) entry which is preliminary data.</text>
</comment>
<evidence type="ECO:0008006" key="3">
    <source>
        <dbReference type="Google" id="ProtNLM"/>
    </source>
</evidence>
<accession>A0A1L8R590</accession>
<sequence>MSVLEQALLDWQKDQTNQFFALLETRLEETQTQQDIVKQKYCAAHFNVSVNTLKEWVLQGCPEIRLDSGMVLYSIQAVRRWLLTYQN</sequence>
<dbReference type="EMBL" id="JXKG01000012">
    <property type="protein sequence ID" value="OJG14914.1"/>
    <property type="molecule type" value="Genomic_DNA"/>
</dbReference>
<name>A0A1L8R590_9ENTE</name>
<dbReference type="STRING" id="317010.RU96_GL000489"/>
<protein>
    <recommendedName>
        <fullName evidence="3">DNA-binding protein</fullName>
    </recommendedName>
</protein>
<dbReference type="SUPFAM" id="SSF46955">
    <property type="entry name" value="Putative DNA-binding domain"/>
    <property type="match status" value="1"/>
</dbReference>
<gene>
    <name evidence="1" type="ORF">RU96_GL000489</name>
</gene>
<dbReference type="OrthoDB" id="2186966at2"/>
<evidence type="ECO:0000313" key="2">
    <source>
        <dbReference type="Proteomes" id="UP000182835"/>
    </source>
</evidence>
<dbReference type="Proteomes" id="UP000182835">
    <property type="component" value="Unassembled WGS sequence"/>
</dbReference>
<evidence type="ECO:0000313" key="1">
    <source>
        <dbReference type="EMBL" id="OJG14914.1"/>
    </source>
</evidence>
<organism evidence="1 2">
    <name type="scientific">Enterococcus canintestini</name>
    <dbReference type="NCBI Taxonomy" id="317010"/>
    <lineage>
        <taxon>Bacteria</taxon>
        <taxon>Bacillati</taxon>
        <taxon>Bacillota</taxon>
        <taxon>Bacilli</taxon>
        <taxon>Lactobacillales</taxon>
        <taxon>Enterococcaceae</taxon>
        <taxon>Enterococcus</taxon>
    </lineage>
</organism>
<reference evidence="1 2" key="1">
    <citation type="submission" date="2014-12" db="EMBL/GenBank/DDBJ databases">
        <title>Draft genome sequences of 29 type strains of Enterococci.</title>
        <authorList>
            <person name="Zhong Z."/>
            <person name="Sun Z."/>
            <person name="Liu W."/>
            <person name="Zhang W."/>
            <person name="Zhang H."/>
        </authorList>
    </citation>
    <scope>NUCLEOTIDE SEQUENCE [LARGE SCALE GENOMIC DNA]</scope>
    <source>
        <strain evidence="1 2">DSM 21207</strain>
    </source>
</reference>
<dbReference type="InterPro" id="IPR009061">
    <property type="entry name" value="DNA-bd_dom_put_sf"/>
</dbReference>
<dbReference type="RefSeq" id="WP_071865032.1">
    <property type="nucleotide sequence ID" value="NZ_JBHLVQ010000018.1"/>
</dbReference>
<dbReference type="Gene3D" id="1.10.10.10">
    <property type="entry name" value="Winged helix-like DNA-binding domain superfamily/Winged helix DNA-binding domain"/>
    <property type="match status" value="1"/>
</dbReference>
<dbReference type="InterPro" id="IPR036388">
    <property type="entry name" value="WH-like_DNA-bd_sf"/>
</dbReference>